<dbReference type="EMBL" id="BLPF01000001">
    <property type="protein sequence ID" value="GFJ79450.1"/>
    <property type="molecule type" value="Genomic_DNA"/>
</dbReference>
<keyword evidence="2" id="KW-1185">Reference proteome</keyword>
<comment type="caution">
    <text evidence="1">The sequence shown here is derived from an EMBL/GenBank/DDBJ whole genome shotgun (WGS) entry which is preliminary data.</text>
</comment>
<evidence type="ECO:0000313" key="1">
    <source>
        <dbReference type="EMBL" id="GFJ79450.1"/>
    </source>
</evidence>
<evidence type="ECO:0000313" key="2">
    <source>
        <dbReference type="Proteomes" id="UP000482800"/>
    </source>
</evidence>
<dbReference type="AlphaFoldDB" id="A0A6V8K7E8"/>
<dbReference type="RefSeq" id="WP_173056985.1">
    <property type="nucleotide sequence ID" value="NZ_BAABGO010000001.1"/>
</dbReference>
<accession>A0A6V8K7E8</accession>
<dbReference type="Proteomes" id="UP000482800">
    <property type="component" value="Unassembled WGS sequence"/>
</dbReference>
<gene>
    <name evidence="1" type="ORF">Phou_036300</name>
</gene>
<reference evidence="1 2" key="1">
    <citation type="submission" date="2020-03" db="EMBL/GenBank/DDBJ databases">
        <title>Whole genome shotgun sequence of Phytohabitans houttuyneae NBRC 108639.</title>
        <authorList>
            <person name="Komaki H."/>
            <person name="Tamura T."/>
        </authorList>
    </citation>
    <scope>NUCLEOTIDE SEQUENCE [LARGE SCALE GENOMIC DNA]</scope>
    <source>
        <strain evidence="1 2">NBRC 108639</strain>
    </source>
</reference>
<reference evidence="1 2" key="2">
    <citation type="submission" date="2020-03" db="EMBL/GenBank/DDBJ databases">
        <authorList>
            <person name="Ichikawa N."/>
            <person name="Kimura A."/>
            <person name="Kitahashi Y."/>
            <person name="Uohara A."/>
        </authorList>
    </citation>
    <scope>NUCLEOTIDE SEQUENCE [LARGE SCALE GENOMIC DNA]</scope>
    <source>
        <strain evidence="1 2">NBRC 108639</strain>
    </source>
</reference>
<name>A0A6V8K7E8_9ACTN</name>
<evidence type="ECO:0008006" key="3">
    <source>
        <dbReference type="Google" id="ProtNLM"/>
    </source>
</evidence>
<proteinExistence type="predicted"/>
<sequence length="90" mass="9512">MDDSYSGPATVLLASDVEIPVTARLRIDRSGNLPGWHGSLSSDHDLYPLFEASGGRLQLPDGKVGDILPSRMDGADTTRMSIKGSGAPPF</sequence>
<protein>
    <recommendedName>
        <fullName evidence="3">DUF4873 domain-containing protein</fullName>
    </recommendedName>
</protein>
<organism evidence="1 2">
    <name type="scientific">Phytohabitans houttuyneae</name>
    <dbReference type="NCBI Taxonomy" id="1076126"/>
    <lineage>
        <taxon>Bacteria</taxon>
        <taxon>Bacillati</taxon>
        <taxon>Actinomycetota</taxon>
        <taxon>Actinomycetes</taxon>
        <taxon>Micromonosporales</taxon>
        <taxon>Micromonosporaceae</taxon>
    </lineage>
</organism>